<dbReference type="Pfam" id="PF11391">
    <property type="entry name" value="DUF2798"/>
    <property type="match status" value="1"/>
</dbReference>
<comment type="caution">
    <text evidence="2">The sequence shown here is derived from an EMBL/GenBank/DDBJ whole genome shotgun (WGS) entry which is preliminary data.</text>
</comment>
<feature type="transmembrane region" description="Helical" evidence="1">
    <location>
        <begin position="41"/>
        <end position="64"/>
    </location>
</feature>
<dbReference type="InterPro" id="IPR021529">
    <property type="entry name" value="DUF2798"/>
</dbReference>
<evidence type="ECO:0000256" key="1">
    <source>
        <dbReference type="SAM" id="Phobius"/>
    </source>
</evidence>
<name>A0A0P7E5Z5_9GAMM</name>
<keyword evidence="1" id="KW-0472">Membrane</keyword>
<dbReference type="PATRIC" id="fig|570156.3.peg.4159"/>
<evidence type="ECO:0008006" key="4">
    <source>
        <dbReference type="Google" id="ProtNLM"/>
    </source>
</evidence>
<dbReference type="AlphaFoldDB" id="A0A0P7E5Z5"/>
<sequence>MLHPRLRTVVFAFFMALFMSGFMSLVISIFNVGLIDNIATIWLKAWAFAFCVAFPTVIFVAPVVHKLTNKLIRAPL</sequence>
<feature type="transmembrane region" description="Helical" evidence="1">
    <location>
        <begin position="12"/>
        <end position="35"/>
    </location>
</feature>
<dbReference type="OrthoDB" id="9799565at2"/>
<protein>
    <recommendedName>
        <fullName evidence="4">DUF2798 domain-containing protein</fullName>
    </recommendedName>
</protein>
<evidence type="ECO:0000313" key="2">
    <source>
        <dbReference type="EMBL" id="KPM82679.1"/>
    </source>
</evidence>
<proteinExistence type="predicted"/>
<dbReference type="STRING" id="570156.AOG27_15340"/>
<dbReference type="EMBL" id="LJTC01000010">
    <property type="protein sequence ID" value="KPM82679.1"/>
    <property type="molecule type" value="Genomic_DNA"/>
</dbReference>
<evidence type="ECO:0000313" key="3">
    <source>
        <dbReference type="Proteomes" id="UP000050378"/>
    </source>
</evidence>
<dbReference type="Proteomes" id="UP000050378">
    <property type="component" value="Unassembled WGS sequence"/>
</dbReference>
<reference evidence="2 3" key="1">
    <citation type="submission" date="2015-09" db="EMBL/GenBank/DDBJ databases">
        <title>Draft Genome Sequence of Pseudoalteromonas lipolytica UCD-48B.</title>
        <authorList>
            <person name="Krusor M."/>
            <person name="Coil D.A."/>
            <person name="Lang J.M."/>
            <person name="Eisen J.A."/>
            <person name="Alexiev A."/>
        </authorList>
    </citation>
    <scope>NUCLEOTIDE SEQUENCE [LARGE SCALE GENOMIC DNA]</scope>
    <source>
        <strain evidence="2 3">UCD-48B</strain>
    </source>
</reference>
<keyword evidence="1" id="KW-0812">Transmembrane</keyword>
<organism evidence="2 3">
    <name type="scientific">Pseudoalteromonas lipolytica</name>
    <dbReference type="NCBI Taxonomy" id="570156"/>
    <lineage>
        <taxon>Bacteria</taxon>
        <taxon>Pseudomonadati</taxon>
        <taxon>Pseudomonadota</taxon>
        <taxon>Gammaproteobacteria</taxon>
        <taxon>Alteromonadales</taxon>
        <taxon>Pseudoalteromonadaceae</taxon>
        <taxon>Pseudoalteromonas</taxon>
    </lineage>
</organism>
<gene>
    <name evidence="2" type="ORF">AOG27_15340</name>
</gene>
<keyword evidence="1" id="KW-1133">Transmembrane helix</keyword>
<dbReference type="RefSeq" id="WP_054553885.1">
    <property type="nucleotide sequence ID" value="NZ_JAQPZS010000001.1"/>
</dbReference>
<accession>A0A0P7E5Z5</accession>